<protein>
    <submittedName>
        <fullName evidence="9">Angiopoietin-like 4</fullName>
    </submittedName>
</protein>
<keyword evidence="5" id="KW-0175">Coiled coil</keyword>
<dbReference type="CDD" id="cd00087">
    <property type="entry name" value="FReD"/>
    <property type="match status" value="1"/>
</dbReference>
<evidence type="ECO:0000256" key="4">
    <source>
        <dbReference type="ARBA" id="ARBA00023180"/>
    </source>
</evidence>
<dbReference type="GO" id="GO:0005577">
    <property type="term" value="C:fibrinogen complex"/>
    <property type="evidence" value="ECO:0007669"/>
    <property type="project" value="TreeGrafter"/>
</dbReference>
<dbReference type="InterPro" id="IPR002181">
    <property type="entry name" value="Fibrinogen_a/b/g_C_dom"/>
</dbReference>
<feature type="signal peptide" evidence="7">
    <location>
        <begin position="1"/>
        <end position="20"/>
    </location>
</feature>
<dbReference type="GO" id="GO:0034116">
    <property type="term" value="P:positive regulation of heterotypic cell-cell adhesion"/>
    <property type="evidence" value="ECO:0007669"/>
    <property type="project" value="TreeGrafter"/>
</dbReference>
<feature type="chain" id="PRO_5034230998" evidence="7">
    <location>
        <begin position="21"/>
        <end position="436"/>
    </location>
</feature>
<keyword evidence="4" id="KW-0325">Glycoprotein</keyword>
<dbReference type="InterPro" id="IPR014716">
    <property type="entry name" value="Fibrinogen_a/b/g_C_1"/>
</dbReference>
<evidence type="ECO:0000313" key="9">
    <source>
        <dbReference type="Ensembl" id="ENSCCRP00015002755.1"/>
    </source>
</evidence>
<dbReference type="GO" id="GO:0070527">
    <property type="term" value="P:platelet aggregation"/>
    <property type="evidence" value="ECO:0007669"/>
    <property type="project" value="TreeGrafter"/>
</dbReference>
<accession>A0A8C1S5G0</accession>
<dbReference type="GO" id="GO:0030674">
    <property type="term" value="F:protein-macromolecule adaptor activity"/>
    <property type="evidence" value="ECO:0007669"/>
    <property type="project" value="TreeGrafter"/>
</dbReference>
<dbReference type="GO" id="GO:0072377">
    <property type="term" value="P:blood coagulation, common pathway"/>
    <property type="evidence" value="ECO:0007669"/>
    <property type="project" value="TreeGrafter"/>
</dbReference>
<keyword evidence="3" id="KW-1015">Disulfide bond</keyword>
<dbReference type="SMART" id="SM00186">
    <property type="entry name" value="FBG"/>
    <property type="match status" value="1"/>
</dbReference>
<dbReference type="Proteomes" id="UP000694700">
    <property type="component" value="Unplaced"/>
</dbReference>
<dbReference type="InterPro" id="IPR037579">
    <property type="entry name" value="FIB_ANG-like"/>
</dbReference>
<dbReference type="InterPro" id="IPR020837">
    <property type="entry name" value="Fibrinogen_CS"/>
</dbReference>
<dbReference type="PANTHER" id="PTHR47221">
    <property type="entry name" value="FIBRINOGEN ALPHA CHAIN"/>
    <property type="match status" value="1"/>
</dbReference>
<dbReference type="Pfam" id="PF00147">
    <property type="entry name" value="Fibrinogen_C"/>
    <property type="match status" value="1"/>
</dbReference>
<dbReference type="Gene3D" id="3.90.215.10">
    <property type="entry name" value="Gamma Fibrinogen, chain A, domain 1"/>
    <property type="match status" value="1"/>
</dbReference>
<comment type="subcellular location">
    <subcellularLocation>
        <location evidence="1">Secreted</location>
    </subcellularLocation>
</comment>
<evidence type="ECO:0000313" key="10">
    <source>
        <dbReference type="Proteomes" id="UP000694700"/>
    </source>
</evidence>
<dbReference type="PROSITE" id="PS00514">
    <property type="entry name" value="FIBRINOGEN_C_1"/>
    <property type="match status" value="1"/>
</dbReference>
<feature type="compositionally biased region" description="Polar residues" evidence="6">
    <location>
        <begin position="343"/>
        <end position="354"/>
    </location>
</feature>
<evidence type="ECO:0000256" key="5">
    <source>
        <dbReference type="SAM" id="Coils"/>
    </source>
</evidence>
<feature type="region of interest" description="Disordered" evidence="6">
    <location>
        <begin position="343"/>
        <end position="365"/>
    </location>
</feature>
<sequence length="436" mass="49652">MKVALANLLCITVLASSGTSFPLERRGAATGKEKRVQYAAWDDVNVLAHGLLQLGQGLKEHVDKTKGQVKDITIKMKAKAQSLEERENLLLNVSVDLREKTEELLKDRKKDHERMNKLEEKVDGLMQGEGLEAAKGNYSDARTIQWMLEAQNKRIDDLVERIKQQQEKLEKQNVRIRTLQNQIHMNSERSSLKRKEDDVHLNASSEQRDSPVAMASDCHELFLRGETTSGLYTIQPTDSEPFEVFCEMTPEGGWTVIQRRQDGSVDFDQLWQAYQTGFGSLNGEFWLGLEKIYSVSKGGNYILKVQFSDWRDEAQTINYPIRLNGEESNYSLRILGSPAGNLESSLSTESSGVPFSTRDKDNDQKNDLNCAKQLSGGWWFSNCGRSNLNGRYFVTPAPKQRHQRKQGVFWKTWRGRYHPLKTTTMMIAPAEIENKS</sequence>
<dbReference type="PANTHER" id="PTHR47221:SF5">
    <property type="entry name" value="FIBRINOGEN C-TERMINAL DOMAIN-CONTAINING PROTEIN"/>
    <property type="match status" value="1"/>
</dbReference>
<evidence type="ECO:0000256" key="1">
    <source>
        <dbReference type="ARBA" id="ARBA00004613"/>
    </source>
</evidence>
<evidence type="ECO:0000256" key="6">
    <source>
        <dbReference type="SAM" id="MobiDB-lite"/>
    </source>
</evidence>
<evidence type="ECO:0000256" key="7">
    <source>
        <dbReference type="SAM" id="SignalP"/>
    </source>
</evidence>
<proteinExistence type="predicted"/>
<keyword evidence="2" id="KW-0964">Secreted</keyword>
<dbReference type="GO" id="GO:0005201">
    <property type="term" value="F:extracellular matrix structural constituent"/>
    <property type="evidence" value="ECO:0007669"/>
    <property type="project" value="TreeGrafter"/>
</dbReference>
<evidence type="ECO:0000256" key="3">
    <source>
        <dbReference type="ARBA" id="ARBA00023157"/>
    </source>
</evidence>
<dbReference type="AlphaFoldDB" id="A0A8C1S5G0"/>
<dbReference type="SUPFAM" id="SSF56496">
    <property type="entry name" value="Fibrinogen C-terminal domain-like"/>
    <property type="match status" value="1"/>
</dbReference>
<evidence type="ECO:0000256" key="2">
    <source>
        <dbReference type="ARBA" id="ARBA00022525"/>
    </source>
</evidence>
<dbReference type="NCBIfam" id="NF040941">
    <property type="entry name" value="GGGWT_bact"/>
    <property type="match status" value="1"/>
</dbReference>
<dbReference type="Ensembl" id="ENSCCRT00015002897.1">
    <property type="protein sequence ID" value="ENSCCRP00015002755.1"/>
    <property type="gene ID" value="ENSCCRG00015001738.1"/>
</dbReference>
<name>A0A8C1S5G0_CYPCA</name>
<dbReference type="InterPro" id="IPR036056">
    <property type="entry name" value="Fibrinogen-like_C"/>
</dbReference>
<feature type="domain" description="Fibrinogen C-terminal" evidence="8">
    <location>
        <begin position="209"/>
        <end position="431"/>
    </location>
</feature>
<keyword evidence="7" id="KW-0732">Signal</keyword>
<dbReference type="FunFam" id="3.90.215.10:FF:000019">
    <property type="entry name" value="Angiopoietin-like 4"/>
    <property type="match status" value="1"/>
</dbReference>
<dbReference type="GO" id="GO:0042730">
    <property type="term" value="P:fibrinolysis"/>
    <property type="evidence" value="ECO:0007669"/>
    <property type="project" value="TreeGrafter"/>
</dbReference>
<organism evidence="9 10">
    <name type="scientific">Cyprinus carpio</name>
    <name type="common">Common carp</name>
    <dbReference type="NCBI Taxonomy" id="7962"/>
    <lineage>
        <taxon>Eukaryota</taxon>
        <taxon>Metazoa</taxon>
        <taxon>Chordata</taxon>
        <taxon>Craniata</taxon>
        <taxon>Vertebrata</taxon>
        <taxon>Euteleostomi</taxon>
        <taxon>Actinopterygii</taxon>
        <taxon>Neopterygii</taxon>
        <taxon>Teleostei</taxon>
        <taxon>Ostariophysi</taxon>
        <taxon>Cypriniformes</taxon>
        <taxon>Cyprinidae</taxon>
        <taxon>Cyprininae</taxon>
        <taxon>Cyprinus</taxon>
    </lineage>
</organism>
<dbReference type="PROSITE" id="PS51406">
    <property type="entry name" value="FIBRINOGEN_C_2"/>
    <property type="match status" value="1"/>
</dbReference>
<feature type="coiled-coil region" evidence="5">
    <location>
        <begin position="148"/>
        <end position="182"/>
    </location>
</feature>
<evidence type="ECO:0000259" key="8">
    <source>
        <dbReference type="PROSITE" id="PS51406"/>
    </source>
</evidence>
<reference evidence="9" key="1">
    <citation type="submission" date="2025-08" db="UniProtKB">
        <authorList>
            <consortium name="Ensembl"/>
        </authorList>
    </citation>
    <scope>IDENTIFICATION</scope>
</reference>